<accession>A0A5C5W104</accession>
<sequence>MTERERWIVYPLLFLALGAALRDKIAKQTQTREIVCERLLVVDSEGRSVAALIGDSSQLSRRDQALLADMRRSNSRLAVGDVLANVVDAESLFSLNQPVRPTGAPAGTIPNFRTLGDLLRYLQQSGVAITGQGAVPDPPVEPSRAEPLGPIPPAFAVPQAQENQSSGQDAPPPSEEAASEQATSEEATSE</sequence>
<dbReference type="AlphaFoldDB" id="A0A5C5W104"/>
<evidence type="ECO:0000313" key="3">
    <source>
        <dbReference type="Proteomes" id="UP000318995"/>
    </source>
</evidence>
<feature type="compositionally biased region" description="Low complexity" evidence="1">
    <location>
        <begin position="175"/>
        <end position="190"/>
    </location>
</feature>
<name>A0A5C5W104_9BACT</name>
<organism evidence="2 3">
    <name type="scientific">Botrimarina hoheduenensis</name>
    <dbReference type="NCBI Taxonomy" id="2528000"/>
    <lineage>
        <taxon>Bacteria</taxon>
        <taxon>Pseudomonadati</taxon>
        <taxon>Planctomycetota</taxon>
        <taxon>Planctomycetia</taxon>
        <taxon>Pirellulales</taxon>
        <taxon>Lacipirellulaceae</taxon>
        <taxon>Botrimarina</taxon>
    </lineage>
</organism>
<gene>
    <name evidence="2" type="ORF">Pla111_24030</name>
</gene>
<protein>
    <submittedName>
        <fullName evidence="2">Uncharacterized protein</fullName>
    </submittedName>
</protein>
<dbReference type="Proteomes" id="UP000318995">
    <property type="component" value="Unassembled WGS sequence"/>
</dbReference>
<reference evidence="2 3" key="1">
    <citation type="submission" date="2019-02" db="EMBL/GenBank/DDBJ databases">
        <title>Deep-cultivation of Planctomycetes and their phenomic and genomic characterization uncovers novel biology.</title>
        <authorList>
            <person name="Wiegand S."/>
            <person name="Jogler M."/>
            <person name="Boedeker C."/>
            <person name="Pinto D."/>
            <person name="Vollmers J."/>
            <person name="Rivas-Marin E."/>
            <person name="Kohn T."/>
            <person name="Peeters S.H."/>
            <person name="Heuer A."/>
            <person name="Rast P."/>
            <person name="Oberbeckmann S."/>
            <person name="Bunk B."/>
            <person name="Jeske O."/>
            <person name="Meyerdierks A."/>
            <person name="Storesund J.E."/>
            <person name="Kallscheuer N."/>
            <person name="Luecker S."/>
            <person name="Lage O.M."/>
            <person name="Pohl T."/>
            <person name="Merkel B.J."/>
            <person name="Hornburger P."/>
            <person name="Mueller R.-W."/>
            <person name="Bruemmer F."/>
            <person name="Labrenz M."/>
            <person name="Spormann A.M."/>
            <person name="Op Den Camp H."/>
            <person name="Overmann J."/>
            <person name="Amann R."/>
            <person name="Jetten M.S.M."/>
            <person name="Mascher T."/>
            <person name="Medema M.H."/>
            <person name="Devos D.P."/>
            <person name="Kaster A.-K."/>
            <person name="Ovreas L."/>
            <person name="Rohde M."/>
            <person name="Galperin M.Y."/>
            <person name="Jogler C."/>
        </authorList>
    </citation>
    <scope>NUCLEOTIDE SEQUENCE [LARGE SCALE GENOMIC DNA]</scope>
    <source>
        <strain evidence="2 3">Pla111</strain>
    </source>
</reference>
<keyword evidence="3" id="KW-1185">Reference proteome</keyword>
<feature type="region of interest" description="Disordered" evidence="1">
    <location>
        <begin position="130"/>
        <end position="190"/>
    </location>
</feature>
<comment type="caution">
    <text evidence="2">The sequence shown here is derived from an EMBL/GenBank/DDBJ whole genome shotgun (WGS) entry which is preliminary data.</text>
</comment>
<dbReference type="OrthoDB" id="292608at2"/>
<evidence type="ECO:0000256" key="1">
    <source>
        <dbReference type="SAM" id="MobiDB-lite"/>
    </source>
</evidence>
<dbReference type="RefSeq" id="WP_146574569.1">
    <property type="nucleotide sequence ID" value="NZ_SJPH01000004.1"/>
</dbReference>
<evidence type="ECO:0000313" key="2">
    <source>
        <dbReference type="EMBL" id="TWT43452.1"/>
    </source>
</evidence>
<dbReference type="EMBL" id="SJPH01000004">
    <property type="protein sequence ID" value="TWT43452.1"/>
    <property type="molecule type" value="Genomic_DNA"/>
</dbReference>
<proteinExistence type="predicted"/>